<feature type="domain" description="Luciferase-like" evidence="6">
    <location>
        <begin position="2"/>
        <end position="132"/>
    </location>
</feature>
<feature type="region of interest" description="Disordered" evidence="5">
    <location>
        <begin position="147"/>
        <end position="185"/>
    </location>
</feature>
<feature type="compositionally biased region" description="Low complexity" evidence="5">
    <location>
        <begin position="147"/>
        <end position="168"/>
    </location>
</feature>
<keyword evidence="3" id="KW-0560">Oxidoreductase</keyword>
<dbReference type="GO" id="GO:0046306">
    <property type="term" value="P:alkanesulfonate catabolic process"/>
    <property type="evidence" value="ECO:0007669"/>
    <property type="project" value="TreeGrafter"/>
</dbReference>
<name>A0A251XEH1_CLAMM</name>
<dbReference type="GO" id="GO:0008726">
    <property type="term" value="F:alkanesulfonate monooxygenase activity"/>
    <property type="evidence" value="ECO:0007669"/>
    <property type="project" value="TreeGrafter"/>
</dbReference>
<evidence type="ECO:0000259" key="6">
    <source>
        <dbReference type="Pfam" id="PF00296"/>
    </source>
</evidence>
<dbReference type="EMBL" id="MDHH01000006">
    <property type="protein sequence ID" value="OUE00638.1"/>
    <property type="molecule type" value="Genomic_DNA"/>
</dbReference>
<dbReference type="AlphaFoldDB" id="A0A251XEH1"/>
<keyword evidence="4 7" id="KW-0503">Monooxygenase</keyword>
<protein>
    <submittedName>
        <fullName evidence="7">Alkanesulfonate monooxygenase</fullName>
    </submittedName>
</protein>
<keyword evidence="8" id="KW-1185">Reference proteome</keyword>
<evidence type="ECO:0000256" key="3">
    <source>
        <dbReference type="ARBA" id="ARBA00023002"/>
    </source>
</evidence>
<dbReference type="Proteomes" id="UP000195062">
    <property type="component" value="Unassembled WGS sequence"/>
</dbReference>
<gene>
    <name evidence="7" type="primary">ssuD</name>
    <name evidence="7" type="ORF">CMMCAS07_17200</name>
</gene>
<evidence type="ECO:0000313" key="7">
    <source>
        <dbReference type="EMBL" id="OUE00638.1"/>
    </source>
</evidence>
<sequence>MGGRVTDWYFSNGKDFAGFEEQRTDVLASARAAGRGERVRFGLNGFVIARDTEQEAQDVLEEIIAKANPDAVEGFRQAVKQAGASTGDGKGMWSDSTFRDLVQYNDGFRTGLIGTPEQIARRMVEYRKRGVDLLLLGFLHYSRTSSSSARRCCPSCGSSSGRRSSAARSRSRRPDSSGTGRGAVG</sequence>
<evidence type="ECO:0000313" key="8">
    <source>
        <dbReference type="Proteomes" id="UP000195062"/>
    </source>
</evidence>
<dbReference type="InterPro" id="IPR036661">
    <property type="entry name" value="Luciferase-like_sf"/>
</dbReference>
<dbReference type="InterPro" id="IPR050172">
    <property type="entry name" value="SsuD_RutA_monooxygenase"/>
</dbReference>
<keyword evidence="2" id="KW-0288">FMN</keyword>
<evidence type="ECO:0000256" key="2">
    <source>
        <dbReference type="ARBA" id="ARBA00022643"/>
    </source>
</evidence>
<evidence type="ECO:0000256" key="1">
    <source>
        <dbReference type="ARBA" id="ARBA00022630"/>
    </source>
</evidence>
<dbReference type="PANTHER" id="PTHR42847:SF4">
    <property type="entry name" value="ALKANESULFONATE MONOOXYGENASE-RELATED"/>
    <property type="match status" value="1"/>
</dbReference>
<dbReference type="Gene3D" id="3.20.20.30">
    <property type="entry name" value="Luciferase-like domain"/>
    <property type="match status" value="1"/>
</dbReference>
<dbReference type="InterPro" id="IPR011251">
    <property type="entry name" value="Luciferase-like_dom"/>
</dbReference>
<proteinExistence type="predicted"/>
<dbReference type="Pfam" id="PF00296">
    <property type="entry name" value="Bac_luciferase"/>
    <property type="match status" value="1"/>
</dbReference>
<reference evidence="7 8" key="1">
    <citation type="submission" date="2016-08" db="EMBL/GenBank/DDBJ databases">
        <title>Genome sequence of Clavibacter michiganensis subsp. michiganensis strain CASJ007.</title>
        <authorList>
            <person name="Thapa S.P."/>
            <person name="Coaker G."/>
        </authorList>
    </citation>
    <scope>NUCLEOTIDE SEQUENCE [LARGE SCALE GENOMIC DNA]</scope>
    <source>
        <strain evidence="7">CASJ007</strain>
    </source>
</reference>
<comment type="caution">
    <text evidence="7">The sequence shown here is derived from an EMBL/GenBank/DDBJ whole genome shotgun (WGS) entry which is preliminary data.</text>
</comment>
<dbReference type="SUPFAM" id="SSF51679">
    <property type="entry name" value="Bacterial luciferase-like"/>
    <property type="match status" value="1"/>
</dbReference>
<evidence type="ECO:0000256" key="5">
    <source>
        <dbReference type="SAM" id="MobiDB-lite"/>
    </source>
</evidence>
<keyword evidence="1" id="KW-0285">Flavoprotein</keyword>
<evidence type="ECO:0000256" key="4">
    <source>
        <dbReference type="ARBA" id="ARBA00023033"/>
    </source>
</evidence>
<organism evidence="7 8">
    <name type="scientific">Clavibacter michiganensis subsp. michiganensis</name>
    <dbReference type="NCBI Taxonomy" id="33013"/>
    <lineage>
        <taxon>Bacteria</taxon>
        <taxon>Bacillati</taxon>
        <taxon>Actinomycetota</taxon>
        <taxon>Actinomycetes</taxon>
        <taxon>Micrococcales</taxon>
        <taxon>Microbacteriaceae</taxon>
        <taxon>Clavibacter</taxon>
    </lineage>
</organism>
<accession>A0A251XEH1</accession>
<dbReference type="PANTHER" id="PTHR42847">
    <property type="entry name" value="ALKANESULFONATE MONOOXYGENASE"/>
    <property type="match status" value="1"/>
</dbReference>